<evidence type="ECO:0000256" key="3">
    <source>
        <dbReference type="ARBA" id="ARBA00023274"/>
    </source>
</evidence>
<keyword evidence="2 5" id="KW-0689">Ribosomal protein</keyword>
<dbReference type="HAMAP" id="MF_00340">
    <property type="entry name" value="Ribosomal_bL32"/>
    <property type="match status" value="1"/>
</dbReference>
<dbReference type="InterPro" id="IPR002677">
    <property type="entry name" value="Ribosomal_bL32"/>
</dbReference>
<dbReference type="NCBIfam" id="TIGR01031">
    <property type="entry name" value="rpmF_bact"/>
    <property type="match status" value="1"/>
</dbReference>
<dbReference type="PANTHER" id="PTHR35534:SF1">
    <property type="entry name" value="LARGE RIBOSOMAL SUBUNIT PROTEIN BL32"/>
    <property type="match status" value="1"/>
</dbReference>
<proteinExistence type="inferred from homology"/>
<dbReference type="SUPFAM" id="SSF57829">
    <property type="entry name" value="Zn-binding ribosomal proteins"/>
    <property type="match status" value="1"/>
</dbReference>
<comment type="similarity">
    <text evidence="1 5">Belongs to the bacterial ribosomal protein bL32 family.</text>
</comment>
<sequence length="78" mass="8972">MTPLPKKKISKSRGRKRLATKLYKFPNLVKCQNCGKLITPHVMCPYCGTYNKLTIFKPKEEVKVTKVNKKEEGKTDES</sequence>
<evidence type="ECO:0000256" key="5">
    <source>
        <dbReference type="HAMAP-Rule" id="MF_00340"/>
    </source>
</evidence>
<dbReference type="InterPro" id="IPR011332">
    <property type="entry name" value="Ribosomal_zn-bd"/>
</dbReference>
<evidence type="ECO:0000313" key="6">
    <source>
        <dbReference type="EMBL" id="OGY23429.1"/>
    </source>
</evidence>
<accession>A0A1G1W6Y3</accession>
<name>A0A1G1W6Y3_9BACT</name>
<evidence type="ECO:0000313" key="7">
    <source>
        <dbReference type="Proteomes" id="UP000176631"/>
    </source>
</evidence>
<dbReference type="PANTHER" id="PTHR35534">
    <property type="entry name" value="50S RIBOSOMAL PROTEIN L32"/>
    <property type="match status" value="1"/>
</dbReference>
<dbReference type="GO" id="GO:0003735">
    <property type="term" value="F:structural constituent of ribosome"/>
    <property type="evidence" value="ECO:0007669"/>
    <property type="project" value="InterPro"/>
</dbReference>
<keyword evidence="3 5" id="KW-0687">Ribonucleoprotein</keyword>
<organism evidence="6 7">
    <name type="scientific">Candidatus Woykebacteria bacterium RBG_13_40_15</name>
    <dbReference type="NCBI Taxonomy" id="1802593"/>
    <lineage>
        <taxon>Bacteria</taxon>
        <taxon>Candidatus Woykeibacteriota</taxon>
    </lineage>
</organism>
<dbReference type="InterPro" id="IPR044957">
    <property type="entry name" value="Ribosomal_bL32_bact"/>
</dbReference>
<evidence type="ECO:0000256" key="2">
    <source>
        <dbReference type="ARBA" id="ARBA00022980"/>
    </source>
</evidence>
<dbReference type="STRING" id="1802593.A2172_04340"/>
<dbReference type="EMBL" id="MHCP01000025">
    <property type="protein sequence ID" value="OGY23429.1"/>
    <property type="molecule type" value="Genomic_DNA"/>
</dbReference>
<dbReference type="GO" id="GO:0006412">
    <property type="term" value="P:translation"/>
    <property type="evidence" value="ECO:0007669"/>
    <property type="project" value="UniProtKB-UniRule"/>
</dbReference>
<gene>
    <name evidence="5" type="primary">rpmF</name>
    <name evidence="6" type="ORF">A2172_04340</name>
</gene>
<evidence type="ECO:0000256" key="1">
    <source>
        <dbReference type="ARBA" id="ARBA00008560"/>
    </source>
</evidence>
<reference evidence="6 7" key="1">
    <citation type="journal article" date="2016" name="Nat. Commun.">
        <title>Thousands of microbial genomes shed light on interconnected biogeochemical processes in an aquifer system.</title>
        <authorList>
            <person name="Anantharaman K."/>
            <person name="Brown C.T."/>
            <person name="Hug L.A."/>
            <person name="Sharon I."/>
            <person name="Castelle C.J."/>
            <person name="Probst A.J."/>
            <person name="Thomas B.C."/>
            <person name="Singh A."/>
            <person name="Wilkins M.J."/>
            <person name="Karaoz U."/>
            <person name="Brodie E.L."/>
            <person name="Williams K.H."/>
            <person name="Hubbard S.S."/>
            <person name="Banfield J.F."/>
        </authorList>
    </citation>
    <scope>NUCLEOTIDE SEQUENCE [LARGE SCALE GENOMIC DNA]</scope>
</reference>
<dbReference type="AlphaFoldDB" id="A0A1G1W6Y3"/>
<comment type="caution">
    <text evidence="6">The sequence shown here is derived from an EMBL/GenBank/DDBJ whole genome shotgun (WGS) entry which is preliminary data.</text>
</comment>
<dbReference type="Pfam" id="PF01783">
    <property type="entry name" value="Ribosomal_L32p"/>
    <property type="match status" value="1"/>
</dbReference>
<evidence type="ECO:0000256" key="4">
    <source>
        <dbReference type="ARBA" id="ARBA00035178"/>
    </source>
</evidence>
<dbReference type="Proteomes" id="UP000176631">
    <property type="component" value="Unassembled WGS sequence"/>
</dbReference>
<dbReference type="GO" id="GO:0015934">
    <property type="term" value="C:large ribosomal subunit"/>
    <property type="evidence" value="ECO:0007669"/>
    <property type="project" value="InterPro"/>
</dbReference>
<protein>
    <recommendedName>
        <fullName evidence="4 5">Large ribosomal subunit protein bL32</fullName>
    </recommendedName>
</protein>